<dbReference type="PANTHER" id="PTHR23159">
    <property type="entry name" value="CENTROSOMAL PROTEIN 2"/>
    <property type="match status" value="1"/>
</dbReference>
<feature type="compositionally biased region" description="Basic and acidic residues" evidence="2">
    <location>
        <begin position="585"/>
        <end position="603"/>
    </location>
</feature>
<feature type="region of interest" description="Disordered" evidence="2">
    <location>
        <begin position="1182"/>
        <end position="1231"/>
    </location>
</feature>
<feature type="compositionally biased region" description="Basic and acidic residues" evidence="2">
    <location>
        <begin position="1211"/>
        <end position="1227"/>
    </location>
</feature>
<keyword evidence="1" id="KW-0175">Coiled coil</keyword>
<feature type="domain" description="PDZ" evidence="3">
    <location>
        <begin position="14"/>
        <end position="82"/>
    </location>
</feature>
<sequence>MMAPATTSLVFYPGPLGLELEPVWEAGGRAIGCRVAGFKSSPDGSAGQAQRTGAVRPGDVLTGVGDVPVGNMSFEKIVALLRHRTTRPERRLTFQSSLPATTGAPTPPPRSPRTRIQQQASLMFVVEGNDTTVASSGGRTEPATPSPEAQPRPVGVTNGEGVDHQPAVRVGSRVEEQQQRLGWARPADEADMMTAQTLKSAPEGAGMGEEDDGIAWWKGAQQVGLGQGSDDDNTAASDTLSGVECFCPDGHAAGAMADLADVAVGVSYSPESGRDSSSQGLAQVLYEAGLVPEACRQETNGMDVVAPAAANDSSAHEHVGDGGNAGQQCGNPTPTHGPTGGLSLSGQVAGDEERRLMPADSTSAADAQDPPVPACGPSQHQPQRHTSGVFCTAAIAPTSPGDVGVGPSSTVSRISTGLDGRRDRRAHGFYAGNGGRLPLNSSPETVDRSFDTVSLRSEPTVYAKEASYKQRISMLTSLWGGGRGDSGAASSPALENGEGEVEEARRLARSLAVKLKERARRCEELEDLFGLRDHQVSMLQRQSNSLAARAASLADDLSDKSALIEALQLDRSRLERELVQSRLRHDEGVDAARGDDGSGRRSAESGACGEELSLPRPEGSGAATAVAATPEVDGEAAVALAAAVEAAERKAAAAEARSLALAEMVDGLVAGKVGWEEERAARAAEALRLRALVRGLEEAAAVAGEGDGGRKQVEGLRELLRERTRELEAKSVAMERLAVRTRELEEENRRRGVSLSAREEDILVSDRQMQALSARLKGEVRISGEAAARAEAVVGELRKALEEATAAAAVAGGSGEAEENVVSPSGAAAGADGESGEGSADRPSIGNRVEWAEERARLQHNLMSLREALEDRERQAEADEAAMSSRLKAARDDRDRSAKEKGNLREAVDSLRVELAEALALAASSSGRRDGGVSLGGNGAPEALGATSGSDATAGGDNDGCGGEGVGGARLDGRRWEGLQERESEGSDGETEGGGGHAVAVKVQKGEAEAEGPEHRRVGAISGGAPAAVLGARDRWLDGGFEGTIDDVQLDLMEKDIVIEQLRSQLKQLRSRIAVMEEDQAADTAPLQGLLNQLGELKADPSRGQAQAELQRLRRQLEDLQWDTRTLKRRIEERDNQVRDARAEADGLKARSRTAERELGGAQGELAVAAAEVAAERRKTSALRSELQSSRAELQSVRDRAASAAAAAERSAGEQRSRLEQEGRDRLSAAAAAEARARDRVTELSASLRAATAERDALLLSAKAAGEEAALAAAAKQDFDPAVEDGTARAREVESLRCALAARDVEVESIIDATAGFSHHTVGLGGSGALRGALAAATEARRAGRLVAELEEECSSLKAKVKEERAESHRLREALEQDTGGGKDREGGHSVAEAQAMSKRVQETEDALQKALAGVQRAWGVVSSCLSDDDSRGVDDDDGAVSTATPPALPPAMASFLLWQHPASPVDPFLGALICGVEALAAAYRRRGHAARRATVAARAKAVCAREARRREEAAIRAREDAEGRLDEAMIALDDCRRCHEQQQQQQTTTTCWGVGRAADVPGPGGGMPGDGGGGRSLLSHEQEEHLRQIRSEVDRLEGQNQTLRRSLEGGSVRFIGKMTELYRETGGGNRGDLPTQRLLFPPSSATGGNNTEEGGPRANLRAGRWERADGLCGRGASASTPSPSPGRSWTAPSNIHARGSPCYRRGGDGDGSGQDDQDDDQEEARARVLKEFAGCCAAPQDDGSGGTLVPGWGSEA</sequence>
<dbReference type="SUPFAM" id="SSF50156">
    <property type="entry name" value="PDZ domain-like"/>
    <property type="match status" value="1"/>
</dbReference>
<organism evidence="4 5">
    <name type="scientific">Ectocarpus siliculosus</name>
    <name type="common">Brown alga</name>
    <name type="synonym">Conferva siliculosa</name>
    <dbReference type="NCBI Taxonomy" id="2880"/>
    <lineage>
        <taxon>Eukaryota</taxon>
        <taxon>Sar</taxon>
        <taxon>Stramenopiles</taxon>
        <taxon>Ochrophyta</taxon>
        <taxon>PX clade</taxon>
        <taxon>Phaeophyceae</taxon>
        <taxon>Ectocarpales</taxon>
        <taxon>Ectocarpaceae</taxon>
        <taxon>Ectocarpus</taxon>
    </lineage>
</organism>
<reference evidence="4 5" key="1">
    <citation type="journal article" date="2010" name="Nature">
        <title>The Ectocarpus genome and the independent evolution of multicellularity in brown algae.</title>
        <authorList>
            <person name="Cock J.M."/>
            <person name="Sterck L."/>
            <person name="Rouze P."/>
            <person name="Scornet D."/>
            <person name="Allen A.E."/>
            <person name="Amoutzias G."/>
            <person name="Anthouard V."/>
            <person name="Artiguenave F."/>
            <person name="Aury J.M."/>
            <person name="Badger J.H."/>
            <person name="Beszteri B."/>
            <person name="Billiau K."/>
            <person name="Bonnet E."/>
            <person name="Bothwell J.H."/>
            <person name="Bowler C."/>
            <person name="Boyen C."/>
            <person name="Brownlee C."/>
            <person name="Carrano C.J."/>
            <person name="Charrier B."/>
            <person name="Cho G.Y."/>
            <person name="Coelho S.M."/>
            <person name="Collen J."/>
            <person name="Corre E."/>
            <person name="Da Silva C."/>
            <person name="Delage L."/>
            <person name="Delaroque N."/>
            <person name="Dittami S.M."/>
            <person name="Doulbeau S."/>
            <person name="Elias M."/>
            <person name="Farnham G."/>
            <person name="Gachon C.M."/>
            <person name="Gschloessl B."/>
            <person name="Heesch S."/>
            <person name="Jabbari K."/>
            <person name="Jubin C."/>
            <person name="Kawai H."/>
            <person name="Kimura K."/>
            <person name="Kloareg B."/>
            <person name="Kupper F.C."/>
            <person name="Lang D."/>
            <person name="Le Bail A."/>
            <person name="Leblanc C."/>
            <person name="Lerouge P."/>
            <person name="Lohr M."/>
            <person name="Lopez P.J."/>
            <person name="Martens C."/>
            <person name="Maumus F."/>
            <person name="Michel G."/>
            <person name="Miranda-Saavedra D."/>
            <person name="Morales J."/>
            <person name="Moreau H."/>
            <person name="Motomura T."/>
            <person name="Nagasato C."/>
            <person name="Napoli C.A."/>
            <person name="Nelson D.R."/>
            <person name="Nyvall-Collen P."/>
            <person name="Peters A.F."/>
            <person name="Pommier C."/>
            <person name="Potin P."/>
            <person name="Poulain J."/>
            <person name="Quesneville H."/>
            <person name="Read B."/>
            <person name="Rensing S.A."/>
            <person name="Ritter A."/>
            <person name="Rousvoal S."/>
            <person name="Samanta M."/>
            <person name="Samson G."/>
            <person name="Schroeder D.C."/>
            <person name="Segurens B."/>
            <person name="Strittmatter M."/>
            <person name="Tonon T."/>
            <person name="Tregear J.W."/>
            <person name="Valentin K."/>
            <person name="von Dassow P."/>
            <person name="Yamagishi T."/>
            <person name="Van de Peer Y."/>
            <person name="Wincker P."/>
        </authorList>
    </citation>
    <scope>NUCLEOTIDE SEQUENCE [LARGE SCALE GENOMIC DNA]</scope>
    <source>
        <strain evidence="5">Ec32 / CCAP1310/4</strain>
    </source>
</reference>
<dbReference type="EMBL" id="FN648807">
    <property type="protein sequence ID" value="CBN77462.1"/>
    <property type="molecule type" value="Genomic_DNA"/>
</dbReference>
<dbReference type="Proteomes" id="UP000002630">
    <property type="component" value="Linkage Group LG27"/>
</dbReference>
<feature type="region of interest" description="Disordered" evidence="2">
    <location>
        <begin position="1136"/>
        <end position="1157"/>
    </location>
</feature>
<evidence type="ECO:0000313" key="5">
    <source>
        <dbReference type="Proteomes" id="UP000002630"/>
    </source>
</evidence>
<evidence type="ECO:0000256" key="1">
    <source>
        <dbReference type="SAM" id="Coils"/>
    </source>
</evidence>
<feature type="region of interest" description="Disordered" evidence="2">
    <location>
        <begin position="132"/>
        <end position="159"/>
    </location>
</feature>
<accession>D8LQ82</accession>
<feature type="coiled-coil region" evidence="1">
    <location>
        <begin position="1580"/>
        <end position="1607"/>
    </location>
</feature>
<feature type="region of interest" description="Disordered" evidence="2">
    <location>
        <begin position="585"/>
        <end position="624"/>
    </location>
</feature>
<feature type="region of interest" description="Disordered" evidence="2">
    <location>
        <begin position="810"/>
        <end position="845"/>
    </location>
</feature>
<proteinExistence type="predicted"/>
<keyword evidence="5" id="KW-1185">Reference proteome</keyword>
<evidence type="ECO:0000256" key="2">
    <source>
        <dbReference type="SAM" id="MobiDB-lite"/>
    </source>
</evidence>
<name>D8LQ82_ECTSI</name>
<protein>
    <recommendedName>
        <fullName evidence="3">PDZ domain-containing protein</fullName>
    </recommendedName>
</protein>
<feature type="compositionally biased region" description="Low complexity" evidence="2">
    <location>
        <begin position="943"/>
        <end position="956"/>
    </location>
</feature>
<feature type="coiled-coil region" evidence="1">
    <location>
        <begin position="557"/>
        <end position="584"/>
    </location>
</feature>
<feature type="compositionally biased region" description="Basic and acidic residues" evidence="2">
    <location>
        <begin position="889"/>
        <end position="903"/>
    </location>
</feature>
<feature type="compositionally biased region" description="Polar residues" evidence="2">
    <location>
        <begin position="1644"/>
        <end position="1653"/>
    </location>
</feature>
<feature type="region of interest" description="Disordered" evidence="2">
    <location>
        <begin position="1363"/>
        <end position="1391"/>
    </location>
</feature>
<dbReference type="InParanoid" id="D8LQ82"/>
<dbReference type="EMBL" id="FN649752">
    <property type="protein sequence ID" value="CBN77462.1"/>
    <property type="molecule type" value="Genomic_DNA"/>
</dbReference>
<feature type="coiled-coil region" evidence="1">
    <location>
        <begin position="1052"/>
        <end position="1079"/>
    </location>
</feature>
<feature type="compositionally biased region" description="Acidic residues" evidence="2">
    <location>
        <begin position="1714"/>
        <end position="1723"/>
    </location>
</feature>
<evidence type="ECO:0000259" key="3">
    <source>
        <dbReference type="PROSITE" id="PS50106"/>
    </source>
</evidence>
<evidence type="ECO:0000313" key="4">
    <source>
        <dbReference type="EMBL" id="CBN77462.1"/>
    </source>
</evidence>
<feature type="compositionally biased region" description="Low complexity" evidence="2">
    <location>
        <begin position="1675"/>
        <end position="1689"/>
    </location>
</feature>
<feature type="region of interest" description="Disordered" evidence="2">
    <location>
        <begin position="309"/>
        <end position="385"/>
    </location>
</feature>
<feature type="compositionally biased region" description="Polar residues" evidence="2">
    <location>
        <begin position="1182"/>
        <end position="1193"/>
    </location>
</feature>
<feature type="region of interest" description="Disordered" evidence="2">
    <location>
        <begin position="923"/>
        <end position="973"/>
    </location>
</feature>
<feature type="region of interest" description="Disordered" evidence="2">
    <location>
        <begin position="1624"/>
        <end position="1757"/>
    </location>
</feature>
<feature type="region of interest" description="Disordered" evidence="2">
    <location>
        <begin position="88"/>
        <end position="113"/>
    </location>
</feature>
<feature type="region of interest" description="Disordered" evidence="2">
    <location>
        <begin position="978"/>
        <end position="997"/>
    </location>
</feature>
<dbReference type="SMART" id="SM00228">
    <property type="entry name" value="PDZ"/>
    <property type="match status" value="1"/>
</dbReference>
<dbReference type="Gene3D" id="1.10.287.1490">
    <property type="match status" value="1"/>
</dbReference>
<feature type="compositionally biased region" description="Gly residues" evidence="2">
    <location>
        <begin position="957"/>
        <end position="970"/>
    </location>
</feature>
<dbReference type="PANTHER" id="PTHR23159:SF60">
    <property type="entry name" value="SPINDLE ASSEMBLY ABNORMAL PROTEIN 4"/>
    <property type="match status" value="1"/>
</dbReference>
<dbReference type="InterPro" id="IPR001478">
    <property type="entry name" value="PDZ"/>
</dbReference>
<feature type="region of interest" description="Disordered" evidence="2">
    <location>
        <begin position="873"/>
        <end position="903"/>
    </location>
</feature>
<feature type="compositionally biased region" description="Basic and acidic residues" evidence="2">
    <location>
        <begin position="1363"/>
        <end position="1388"/>
    </location>
</feature>
<dbReference type="OrthoDB" id="10432316at2759"/>
<feature type="coiled-coil region" evidence="1">
    <location>
        <begin position="637"/>
        <end position="664"/>
    </location>
</feature>
<dbReference type="InterPro" id="IPR036034">
    <property type="entry name" value="PDZ_sf"/>
</dbReference>
<gene>
    <name evidence="4" type="ORF">Esi_0059_0087</name>
</gene>
<feature type="region of interest" description="Disordered" evidence="2">
    <location>
        <begin position="481"/>
        <end position="500"/>
    </location>
</feature>
<feature type="coiled-coil region" evidence="1">
    <location>
        <begin position="710"/>
        <end position="747"/>
    </location>
</feature>
<dbReference type="PROSITE" id="PS50106">
    <property type="entry name" value="PDZ"/>
    <property type="match status" value="1"/>
</dbReference>